<evidence type="ECO:0000259" key="4">
    <source>
        <dbReference type="PROSITE" id="PS51194"/>
    </source>
</evidence>
<dbReference type="InterPro" id="IPR011545">
    <property type="entry name" value="DEAD/DEAH_box_helicase_dom"/>
</dbReference>
<evidence type="ECO:0000256" key="2">
    <source>
        <dbReference type="ARBA" id="ARBA00022840"/>
    </source>
</evidence>
<dbReference type="SMART" id="SM00487">
    <property type="entry name" value="DEXDc"/>
    <property type="match status" value="1"/>
</dbReference>
<dbReference type="Pfam" id="PF00271">
    <property type="entry name" value="Helicase_C"/>
    <property type="match status" value="1"/>
</dbReference>
<dbReference type="GO" id="GO:0043138">
    <property type="term" value="F:3'-5' DNA helicase activity"/>
    <property type="evidence" value="ECO:0007669"/>
    <property type="project" value="TreeGrafter"/>
</dbReference>
<name>A0A6J4P662_9CYAN</name>
<dbReference type="PANTHER" id="PTHR47957:SF3">
    <property type="entry name" value="ATP-DEPENDENT HELICASE HRQ1"/>
    <property type="match status" value="1"/>
</dbReference>
<keyword evidence="1" id="KW-0547">Nucleotide-binding</keyword>
<dbReference type="InterPro" id="IPR001650">
    <property type="entry name" value="Helicase_C-like"/>
</dbReference>
<dbReference type="SUPFAM" id="SSF52540">
    <property type="entry name" value="P-loop containing nucleoside triphosphate hydrolases"/>
    <property type="match status" value="1"/>
</dbReference>
<feature type="domain" description="Helicase ATP-binding" evidence="3">
    <location>
        <begin position="182"/>
        <end position="375"/>
    </location>
</feature>
<evidence type="ECO:0000313" key="5">
    <source>
        <dbReference type="EMBL" id="CAA9407341.1"/>
    </source>
</evidence>
<dbReference type="GO" id="GO:0005524">
    <property type="term" value="F:ATP binding"/>
    <property type="evidence" value="ECO:0007669"/>
    <property type="project" value="UniProtKB-KW"/>
</dbReference>
<dbReference type="InterPro" id="IPR014001">
    <property type="entry name" value="Helicase_ATP-bd"/>
</dbReference>
<dbReference type="Gene3D" id="3.40.50.300">
    <property type="entry name" value="P-loop containing nucleotide triphosphate hydrolases"/>
    <property type="match status" value="2"/>
</dbReference>
<dbReference type="PROSITE" id="PS51192">
    <property type="entry name" value="HELICASE_ATP_BIND_1"/>
    <property type="match status" value="1"/>
</dbReference>
<keyword evidence="5" id="KW-0378">Hydrolase</keyword>
<dbReference type="Pfam" id="PF09369">
    <property type="entry name" value="MZB"/>
    <property type="match status" value="1"/>
</dbReference>
<feature type="domain" description="Helicase C-terminal" evidence="4">
    <location>
        <begin position="409"/>
        <end position="561"/>
    </location>
</feature>
<evidence type="ECO:0000259" key="3">
    <source>
        <dbReference type="PROSITE" id="PS51192"/>
    </source>
</evidence>
<accession>A0A6J4P662</accession>
<gene>
    <name evidence="5" type="ORF">AVDCRST_MAG94-6237</name>
</gene>
<evidence type="ECO:0000256" key="1">
    <source>
        <dbReference type="ARBA" id="ARBA00022741"/>
    </source>
</evidence>
<keyword evidence="5" id="KW-0347">Helicase</keyword>
<dbReference type="EMBL" id="CADCTY010002151">
    <property type="protein sequence ID" value="CAA9407341.1"/>
    <property type="molecule type" value="Genomic_DNA"/>
</dbReference>
<dbReference type="GO" id="GO:0006289">
    <property type="term" value="P:nucleotide-excision repair"/>
    <property type="evidence" value="ECO:0007669"/>
    <property type="project" value="TreeGrafter"/>
</dbReference>
<dbReference type="SMART" id="SM00490">
    <property type="entry name" value="HELICc"/>
    <property type="match status" value="1"/>
</dbReference>
<dbReference type="GO" id="GO:0036297">
    <property type="term" value="P:interstrand cross-link repair"/>
    <property type="evidence" value="ECO:0007669"/>
    <property type="project" value="TreeGrafter"/>
</dbReference>
<proteinExistence type="predicted"/>
<dbReference type="PROSITE" id="PS51194">
    <property type="entry name" value="HELICASE_CTER"/>
    <property type="match status" value="1"/>
</dbReference>
<protein>
    <submittedName>
        <fullName evidence="5">ATP-dependent helicase</fullName>
    </submittedName>
</protein>
<reference evidence="5" key="1">
    <citation type="submission" date="2020-02" db="EMBL/GenBank/DDBJ databases">
        <authorList>
            <person name="Meier V. D."/>
        </authorList>
    </citation>
    <scope>NUCLEOTIDE SEQUENCE</scope>
    <source>
        <strain evidence="5">AVDCRST_MAG94</strain>
    </source>
</reference>
<dbReference type="PANTHER" id="PTHR47957">
    <property type="entry name" value="ATP-DEPENDENT HELICASE HRQ1"/>
    <property type="match status" value="1"/>
</dbReference>
<organism evidence="5">
    <name type="scientific">uncultured Leptolyngbya sp</name>
    <dbReference type="NCBI Taxonomy" id="332963"/>
    <lineage>
        <taxon>Bacteria</taxon>
        <taxon>Bacillati</taxon>
        <taxon>Cyanobacteriota</taxon>
        <taxon>Cyanophyceae</taxon>
        <taxon>Leptolyngbyales</taxon>
        <taxon>Leptolyngbyaceae</taxon>
        <taxon>Leptolyngbya group</taxon>
        <taxon>Leptolyngbya</taxon>
        <taxon>environmental samples</taxon>
    </lineage>
</organism>
<keyword evidence="2" id="KW-0067">ATP-binding</keyword>
<dbReference type="AlphaFoldDB" id="A0A6J4P662"/>
<dbReference type="InterPro" id="IPR027417">
    <property type="entry name" value="P-loop_NTPase"/>
</dbReference>
<dbReference type="InterPro" id="IPR018973">
    <property type="entry name" value="MZB"/>
</dbReference>
<dbReference type="GO" id="GO:0003676">
    <property type="term" value="F:nucleic acid binding"/>
    <property type="evidence" value="ECO:0007669"/>
    <property type="project" value="InterPro"/>
</dbReference>
<dbReference type="Pfam" id="PF00270">
    <property type="entry name" value="DEAD"/>
    <property type="match status" value="1"/>
</dbReference>
<sequence length="964" mass="106412">MSQGDTRTDNARLLKALAVETEQAPDWIQAGRRVHSPHHGAGTITHLLGKRVFVEFGEQSDSPRKISYPSWQHILDTGGLKSISEIDPEAQSSITSPKVGSWQNEQSQAFLGDQLVEGLAKIAHSTFQELALELADKIQAVETVPAASGTQHPLPAALHPALKEALVRLGYTTLYSHQTEAFGALQAGQDVLLATPTASGKTLSYSLGVLNDCISNRNHSALYLFPLKALALDQMGKLQQIIEHLPPHQQIKAGLMSGDTSREDRQQMFSPGPPQILCLNPDLLHYHLYHVGNSLSRYETWREFLKHLKFVVVDEAHTYTAGFGAHLANLLRRLRLAVDRVGGNSNALQFIFSSATIGNPRELALKFSGRENLPQRLHLITQSGAASPERTLLCLQPSSSPNLDAAGIVISWLQKNLSGIVFLNTRAAAKKLLALIQEKLKQGSQGNLEQKVIVFHGSLANERRRAIIDSLRTGEVQVILSTSALEAGIDIPGLDCCLIRGYPGSVMSFHQRKGRAGRRDAGLVVFLPVAQNPLDYYFGCRPNELLHGPVESAMFNADYPTVLAGHLQCACCESGLASEEVEGRFGPQAGAIASELLDQGRIRLHEDTGWLWAPGRPHGEINMRGSAPDTFKLIHRETGEQFEEMSREIAYREVYPGAIYAAQGGDGRITTFQCEELDLSSRSVGLRPFVNENQFTQALTDLKVRLLDRLREPAVLDTTVQGGRVRLTWGWGEISESVDGYQLLSKTYALTCTNTRCSSYRKRLSVKVCPHCKRGSTPQEVIEVLAEKRFEVPYCTKFEAPVLRFEINQTLQQAIKAEVKRIKEKFDIRPHREVAQELKPLLDASPEFLAVHSAAHQICLAAPLVVIGAPQDINCIVDHEIERKETLDTVCYFYDTYAGGNGLTEAIFSRFSEFAARAKSMAESCECEHGCPRCLTYHGCPQHNEGLLKEIGLFLLDAIGRSIQ</sequence>